<proteinExistence type="predicted"/>
<organism evidence="1 2">
    <name type="scientific">Staphylococcus pseudintermedius</name>
    <dbReference type="NCBI Taxonomy" id="283734"/>
    <lineage>
        <taxon>Bacteria</taxon>
        <taxon>Bacillati</taxon>
        <taxon>Bacillota</taxon>
        <taxon>Bacilli</taxon>
        <taxon>Bacillales</taxon>
        <taxon>Staphylococcaceae</taxon>
        <taxon>Staphylococcus</taxon>
        <taxon>Staphylococcus intermedius group</taxon>
    </lineage>
</organism>
<dbReference type="Proteomes" id="UP000246800">
    <property type="component" value="Unassembled WGS sequence"/>
</dbReference>
<protein>
    <submittedName>
        <fullName evidence="1">Uncharacterized protein</fullName>
    </submittedName>
</protein>
<dbReference type="EMBL" id="QEIT01000068">
    <property type="protein sequence ID" value="PWZ73474.1"/>
    <property type="molecule type" value="Genomic_DNA"/>
</dbReference>
<sequence>MEGIYTIVCWECNGDKHFEEYYFESHEDAKKYLEKKGFEYKEGYGHFKSRNYIRPVFAAIRGIPKYEEDE</sequence>
<evidence type="ECO:0000313" key="2">
    <source>
        <dbReference type="Proteomes" id="UP000246800"/>
    </source>
</evidence>
<reference evidence="1 2" key="1">
    <citation type="journal article" date="2018" name="Vet. Microbiol.">
        <title>Clonal diversity and geographic distribution of methicillin-resistant Staphylococcus pseudintermedius from Australian animals: Discovery of novel sequence types.</title>
        <authorList>
            <person name="Worthing K.A."/>
            <person name="Abraham S."/>
            <person name="Coombs G.W."/>
            <person name="Pang S."/>
            <person name="Saputra S."/>
            <person name="Jordan D."/>
            <person name="Trott D.J."/>
            <person name="Norris J.M."/>
        </authorList>
    </citation>
    <scope>NUCLEOTIDE SEQUENCE [LARGE SCALE GENOMIC DNA]</scope>
    <source>
        <strain evidence="1 2">ST525 1</strain>
    </source>
</reference>
<dbReference type="AlphaFoldDB" id="A0A317YNH9"/>
<comment type="caution">
    <text evidence="1">The sequence shown here is derived from an EMBL/GenBank/DDBJ whole genome shotgun (WGS) entry which is preliminary data.</text>
</comment>
<evidence type="ECO:0000313" key="1">
    <source>
        <dbReference type="EMBL" id="PWZ73474.1"/>
    </source>
</evidence>
<name>A0A317YNH9_STAPS</name>
<accession>A0A317YNH9</accession>
<gene>
    <name evidence="1" type="ORF">DD902_10680</name>
</gene>
<dbReference type="RefSeq" id="WP_096536448.1">
    <property type="nucleotide sequence ID" value="NZ_BAAFHV010000046.1"/>
</dbReference>